<name>A0A1F5ZXI1_9BACT</name>
<evidence type="ECO:0000313" key="2">
    <source>
        <dbReference type="Proteomes" id="UP000176253"/>
    </source>
</evidence>
<dbReference type="Proteomes" id="UP000176253">
    <property type="component" value="Unassembled WGS sequence"/>
</dbReference>
<evidence type="ECO:0000313" key="1">
    <source>
        <dbReference type="EMBL" id="OGG16747.1"/>
    </source>
</evidence>
<dbReference type="STRING" id="1798383.A3D78_01465"/>
<sequence>MKINDLSQLSRMLFFTKDTLRQLENRADSLDYNLKYWKKRGIIIALKKGMYILKERWEKEINRDLYMMYLSNKIYEPSYLSLEYVLNKYSLLTEAVYGLTSISTRSTKFFDNDLGRFSYYSISPKLFGGYELDKFYSAPIFIANKTKALFDYLYLRFLKKTPIEKNEVLELRINWENINSKEFKQLQSYALLTDSIRVKKILNLIKSQYYA</sequence>
<proteinExistence type="predicted"/>
<gene>
    <name evidence="1" type="ORF">A3D78_01465</name>
</gene>
<dbReference type="AlphaFoldDB" id="A0A1F5ZXI1"/>
<reference evidence="1 2" key="1">
    <citation type="journal article" date="2016" name="Nat. Commun.">
        <title>Thousands of microbial genomes shed light on interconnected biogeochemical processes in an aquifer system.</title>
        <authorList>
            <person name="Anantharaman K."/>
            <person name="Brown C.T."/>
            <person name="Hug L.A."/>
            <person name="Sharon I."/>
            <person name="Castelle C.J."/>
            <person name="Probst A.J."/>
            <person name="Thomas B.C."/>
            <person name="Singh A."/>
            <person name="Wilkins M.J."/>
            <person name="Karaoz U."/>
            <person name="Brodie E.L."/>
            <person name="Williams K.H."/>
            <person name="Hubbard S.S."/>
            <person name="Banfield J.F."/>
        </authorList>
    </citation>
    <scope>NUCLEOTIDE SEQUENCE [LARGE SCALE GENOMIC DNA]</scope>
</reference>
<protein>
    <recommendedName>
        <fullName evidence="3">AbiEi antitoxin C-terminal domain-containing protein</fullName>
    </recommendedName>
</protein>
<organism evidence="1 2">
    <name type="scientific">Candidatus Gottesmanbacteria bacterium RIFCSPHIGHO2_02_FULL_39_14</name>
    <dbReference type="NCBI Taxonomy" id="1798383"/>
    <lineage>
        <taxon>Bacteria</taxon>
        <taxon>Candidatus Gottesmaniibacteriota</taxon>
    </lineage>
</organism>
<comment type="caution">
    <text evidence="1">The sequence shown here is derived from an EMBL/GenBank/DDBJ whole genome shotgun (WGS) entry which is preliminary data.</text>
</comment>
<evidence type="ECO:0008006" key="3">
    <source>
        <dbReference type="Google" id="ProtNLM"/>
    </source>
</evidence>
<accession>A0A1F5ZXI1</accession>
<dbReference type="EMBL" id="MFJM01000053">
    <property type="protein sequence ID" value="OGG16747.1"/>
    <property type="molecule type" value="Genomic_DNA"/>
</dbReference>